<sequence>MHGHLIGRQGSRLDLNTPVLVIDEAALSANIERMAALAKAKGVRLRPHAKTHKSVEIARRQVAAGAVGVCCAKLGEAEALAAGGIEGLHVTSPVVAAPGLKRLGELNKVSAGLSVVADDPRNVDALAKIATPERPLGVFVDIDPGIHRTGVTSSEKAVELARRIQSHAALRYEGVQMYCGREQHIESFAERRAAIAERMDYLRAILADLEAAGAKPAIVTGGGTGTHLIDLELGVLNELQVGSYIFMDDQYAACELGADGAASSFERSLFVETRVVSANSPGLVTLDGGFKAFATEGKPPTPAAGGPQGAVFFMGDEHSALVAPGIEQALAIGDMVRLNPPHCDPTVEHYESYHLLRGDTLVDIWPVSARGRAR</sequence>
<dbReference type="SMART" id="SM01119">
    <property type="entry name" value="D-ser_dehydrat"/>
    <property type="match status" value="1"/>
</dbReference>
<gene>
    <name evidence="4" type="ORF">DJ017_16595</name>
</gene>
<dbReference type="PROSITE" id="PS50206">
    <property type="entry name" value="RHODANESE_3"/>
    <property type="match status" value="1"/>
</dbReference>
<feature type="domain" description="Rhodanese" evidence="3">
    <location>
        <begin position="286"/>
        <end position="302"/>
    </location>
</feature>
<dbReference type="PANTHER" id="PTHR28004:SF2">
    <property type="entry name" value="D-SERINE DEHYDRATASE"/>
    <property type="match status" value="1"/>
</dbReference>
<dbReference type="GO" id="GO:0036088">
    <property type="term" value="P:D-serine catabolic process"/>
    <property type="evidence" value="ECO:0007669"/>
    <property type="project" value="TreeGrafter"/>
</dbReference>
<dbReference type="InterPro" id="IPR001763">
    <property type="entry name" value="Rhodanese-like_dom"/>
</dbReference>
<comment type="caution">
    <text evidence="4">The sequence shown here is derived from an EMBL/GenBank/DDBJ whole genome shotgun (WGS) entry which is preliminary data.</text>
</comment>
<dbReference type="InterPro" id="IPR029066">
    <property type="entry name" value="PLP-binding_barrel"/>
</dbReference>
<protein>
    <submittedName>
        <fullName evidence="4">DSD1 family PLP-dependent enzyme</fullName>
    </submittedName>
</protein>
<proteinExistence type="inferred from homology"/>
<organism evidence="4 5">
    <name type="scientific">Phenylobacterium soli</name>
    <dbReference type="NCBI Taxonomy" id="2170551"/>
    <lineage>
        <taxon>Bacteria</taxon>
        <taxon>Pseudomonadati</taxon>
        <taxon>Pseudomonadota</taxon>
        <taxon>Alphaproteobacteria</taxon>
        <taxon>Caulobacterales</taxon>
        <taxon>Caulobacteraceae</taxon>
        <taxon>Phenylobacterium</taxon>
    </lineage>
</organism>
<name>A0A328AQ06_9CAUL</name>
<dbReference type="Gene3D" id="2.40.37.20">
    <property type="entry name" value="D-serine dehydratase-like domain"/>
    <property type="match status" value="1"/>
</dbReference>
<dbReference type="GO" id="GO:0008721">
    <property type="term" value="F:D-serine ammonia-lyase activity"/>
    <property type="evidence" value="ECO:0007669"/>
    <property type="project" value="TreeGrafter"/>
</dbReference>
<dbReference type="PANTHER" id="PTHR28004">
    <property type="entry name" value="ZGC:162816-RELATED"/>
    <property type="match status" value="1"/>
</dbReference>
<dbReference type="InterPro" id="IPR051466">
    <property type="entry name" value="D-amino_acid_metab_enzyme"/>
</dbReference>
<evidence type="ECO:0000259" key="3">
    <source>
        <dbReference type="PROSITE" id="PS50206"/>
    </source>
</evidence>
<reference evidence="5" key="1">
    <citation type="submission" date="2018-05" db="EMBL/GenBank/DDBJ databases">
        <authorList>
            <person name="Li X."/>
        </authorList>
    </citation>
    <scope>NUCLEOTIDE SEQUENCE [LARGE SCALE GENOMIC DNA]</scope>
    <source>
        <strain evidence="5">LX32</strain>
    </source>
</reference>
<dbReference type="Pfam" id="PF14031">
    <property type="entry name" value="D-ser_dehydrat"/>
    <property type="match status" value="1"/>
</dbReference>
<dbReference type="CDD" id="cd06819">
    <property type="entry name" value="PLPDE_III_LS_D-TA"/>
    <property type="match status" value="1"/>
</dbReference>
<comment type="similarity">
    <text evidence="1">Belongs to the DSD1 family.</text>
</comment>
<evidence type="ECO:0000313" key="5">
    <source>
        <dbReference type="Proteomes" id="UP000249254"/>
    </source>
</evidence>
<dbReference type="SUPFAM" id="SSF51419">
    <property type="entry name" value="PLP-binding barrel"/>
    <property type="match status" value="1"/>
</dbReference>
<evidence type="ECO:0000256" key="2">
    <source>
        <dbReference type="ARBA" id="ARBA00023239"/>
    </source>
</evidence>
<dbReference type="Gene3D" id="3.20.20.10">
    <property type="entry name" value="Alanine racemase"/>
    <property type="match status" value="1"/>
</dbReference>
<dbReference type="Pfam" id="PF01168">
    <property type="entry name" value="Ala_racemase_N"/>
    <property type="match status" value="1"/>
</dbReference>
<accession>A0A328AQ06</accession>
<dbReference type="AlphaFoldDB" id="A0A328AQ06"/>
<evidence type="ECO:0000313" key="4">
    <source>
        <dbReference type="EMBL" id="RAK56401.1"/>
    </source>
</evidence>
<dbReference type="EMBL" id="QFYQ01000001">
    <property type="protein sequence ID" value="RAK56401.1"/>
    <property type="molecule type" value="Genomic_DNA"/>
</dbReference>
<dbReference type="InterPro" id="IPR001608">
    <property type="entry name" value="Ala_racemase_N"/>
</dbReference>
<dbReference type="OrthoDB" id="9772497at2"/>
<dbReference type="Proteomes" id="UP000249254">
    <property type="component" value="Unassembled WGS sequence"/>
</dbReference>
<evidence type="ECO:0000256" key="1">
    <source>
        <dbReference type="ARBA" id="ARBA00005323"/>
    </source>
</evidence>
<dbReference type="InterPro" id="IPR042208">
    <property type="entry name" value="D-ser_dehydrat-like_sf"/>
</dbReference>
<keyword evidence="5" id="KW-1185">Reference proteome</keyword>
<keyword evidence="2" id="KW-0456">Lyase</keyword>
<dbReference type="InterPro" id="IPR026956">
    <property type="entry name" value="D-ser_dehydrat-like_dom"/>
</dbReference>